<keyword evidence="4" id="KW-0862">Zinc</keyword>
<dbReference type="AlphaFoldDB" id="A0A8H4BDD5"/>
<sequence length="440" mass="50055">MDTPNPAETSSGASDLRKEALALREFIKKARQEANLGPMIKSKRSFSLIAEAADTDDESREGKRQQTEQDQAEAEAAAKEAEARKALIAEKREHFFSRLNSYSPKFYCRKRPFTALECAKYGWRDTHLVGKKDAKTCILQCDDCQGKMFVITFDPTIDNPKVQEVAKIYKESLILCHAEACRWRNGPDTDVVYNFPIQSLEDGVNRLQSNAFFFIFTQKRFKNKISKDTSTPSSSPSQDEMKLIPPLQHPLDDLTYSRVCALGVHFQQQRQEIGKPVDTDTVYAAYLLSLFGWQLLSDMVPGIQCDLCCSKRGFHQIKQDETLDVLKEHKEYCPWVNPETADAYSPKVHYSNRDRKICGYEWMVDLVAIEYSLIMRNKLLSLSAREATDEKRNELKQKTYKANELLKLWDSYSSNSSGSSSSSSSTTTTTTTNIGDNQQQ</sequence>
<feature type="compositionally biased region" description="Low complexity" evidence="6">
    <location>
        <begin position="412"/>
        <end position="432"/>
    </location>
</feature>
<keyword evidence="3" id="KW-0863">Zinc-finger</keyword>
<dbReference type="PANTHER" id="PTHR15835">
    <property type="entry name" value="NUCLEAR-INTERACTING PARTNER OF ALK"/>
    <property type="match status" value="1"/>
</dbReference>
<protein>
    <recommendedName>
        <fullName evidence="11">C3HC-type domain-containing protein</fullName>
    </recommendedName>
</protein>
<comment type="subcellular location">
    <subcellularLocation>
        <location evidence="1">Nucleus</location>
    </subcellularLocation>
</comment>
<dbReference type="Pfam" id="PF08600">
    <property type="entry name" value="NuBaID_C"/>
    <property type="match status" value="1"/>
</dbReference>
<evidence type="ECO:0000259" key="8">
    <source>
        <dbReference type="Pfam" id="PF08600"/>
    </source>
</evidence>
<keyword evidence="5" id="KW-0539">Nucleus</keyword>
<keyword evidence="2" id="KW-0479">Metal-binding</keyword>
<feature type="domain" description="NuBaID C-terminal" evidence="8">
    <location>
        <begin position="285"/>
        <end position="368"/>
    </location>
</feature>
<evidence type="ECO:0000256" key="3">
    <source>
        <dbReference type="ARBA" id="ARBA00022771"/>
    </source>
</evidence>
<dbReference type="GO" id="GO:0005634">
    <property type="term" value="C:nucleus"/>
    <property type="evidence" value="ECO:0007669"/>
    <property type="project" value="UniProtKB-SubCell"/>
</dbReference>
<feature type="region of interest" description="Disordered" evidence="6">
    <location>
        <begin position="51"/>
        <end position="72"/>
    </location>
</feature>
<dbReference type="EMBL" id="JAAECE010000006">
    <property type="protein sequence ID" value="KAF1799974.1"/>
    <property type="molecule type" value="Genomic_DNA"/>
</dbReference>
<comment type="caution">
    <text evidence="9">The sequence shown here is derived from an EMBL/GenBank/DDBJ whole genome shotgun (WGS) entry which is preliminary data.</text>
</comment>
<dbReference type="PANTHER" id="PTHR15835:SF6">
    <property type="entry name" value="ZINC FINGER C3HC-TYPE PROTEIN 1"/>
    <property type="match status" value="1"/>
</dbReference>
<evidence type="ECO:0000313" key="10">
    <source>
        <dbReference type="Proteomes" id="UP000469890"/>
    </source>
</evidence>
<dbReference type="InterPro" id="IPR013909">
    <property type="entry name" value="NuBaID_C"/>
</dbReference>
<feature type="domain" description="C3HC-type" evidence="7">
    <location>
        <begin position="92"/>
        <end position="208"/>
    </location>
</feature>
<dbReference type="Proteomes" id="UP000469890">
    <property type="component" value="Unassembled WGS sequence"/>
</dbReference>
<evidence type="ECO:0000256" key="6">
    <source>
        <dbReference type="SAM" id="MobiDB-lite"/>
    </source>
</evidence>
<evidence type="ECO:0000256" key="2">
    <source>
        <dbReference type="ARBA" id="ARBA00022723"/>
    </source>
</evidence>
<dbReference type="Pfam" id="PF07967">
    <property type="entry name" value="zf-C3HC"/>
    <property type="match status" value="1"/>
</dbReference>
<reference evidence="9 10" key="1">
    <citation type="submission" date="2019-09" db="EMBL/GenBank/DDBJ databases">
        <authorList>
            <consortium name="DOE Joint Genome Institute"/>
            <person name="Mondo S.J."/>
            <person name="Navarro-Mendoza M.I."/>
            <person name="Perez-Arques C."/>
            <person name="Panchal S."/>
            <person name="Nicolas F.E."/>
            <person name="Ganguly P."/>
            <person name="Pangilinan J."/>
            <person name="Grigoriev I."/>
            <person name="Heitman J."/>
            <person name="Sanya K."/>
            <person name="Garre V."/>
        </authorList>
    </citation>
    <scope>NUCLEOTIDE SEQUENCE [LARGE SCALE GENOMIC DNA]</scope>
    <source>
        <strain evidence="9 10">MU402</strain>
    </source>
</reference>
<proteinExistence type="predicted"/>
<feature type="region of interest" description="Disordered" evidence="6">
    <location>
        <begin position="412"/>
        <end position="440"/>
    </location>
</feature>
<evidence type="ECO:0008006" key="11">
    <source>
        <dbReference type="Google" id="ProtNLM"/>
    </source>
</evidence>
<evidence type="ECO:0000259" key="7">
    <source>
        <dbReference type="Pfam" id="PF07967"/>
    </source>
</evidence>
<evidence type="ECO:0000256" key="1">
    <source>
        <dbReference type="ARBA" id="ARBA00004123"/>
    </source>
</evidence>
<evidence type="ECO:0000256" key="4">
    <source>
        <dbReference type="ARBA" id="ARBA00022833"/>
    </source>
</evidence>
<gene>
    <name evidence="9" type="ORF">FB192DRAFT_1460380</name>
</gene>
<organism evidence="9 10">
    <name type="scientific">Mucor circinelloides f. lusitanicus</name>
    <name type="common">Mucor racemosus var. lusitanicus</name>
    <dbReference type="NCBI Taxonomy" id="29924"/>
    <lineage>
        <taxon>Eukaryota</taxon>
        <taxon>Fungi</taxon>
        <taxon>Fungi incertae sedis</taxon>
        <taxon>Mucoromycota</taxon>
        <taxon>Mucoromycotina</taxon>
        <taxon>Mucoromycetes</taxon>
        <taxon>Mucorales</taxon>
        <taxon>Mucorineae</taxon>
        <taxon>Mucoraceae</taxon>
        <taxon>Mucor</taxon>
    </lineage>
</organism>
<dbReference type="GO" id="GO:0008270">
    <property type="term" value="F:zinc ion binding"/>
    <property type="evidence" value="ECO:0007669"/>
    <property type="project" value="UniProtKB-KW"/>
</dbReference>
<dbReference type="InterPro" id="IPR012935">
    <property type="entry name" value="NuBaID_N"/>
</dbReference>
<name>A0A8H4BDD5_MUCCL</name>
<accession>A0A8H4BDD5</accession>
<evidence type="ECO:0000313" key="9">
    <source>
        <dbReference type="EMBL" id="KAF1799974.1"/>
    </source>
</evidence>
<evidence type="ECO:0000256" key="5">
    <source>
        <dbReference type="ARBA" id="ARBA00023242"/>
    </source>
</evidence>